<accession>A0ABU0D3C1</accession>
<keyword evidence="2 3" id="KW-0808">Transferase</keyword>
<organism evidence="3 4">
    <name type="scientific">Lederbergia wuyishanensis</name>
    <dbReference type="NCBI Taxonomy" id="1347903"/>
    <lineage>
        <taxon>Bacteria</taxon>
        <taxon>Bacillati</taxon>
        <taxon>Bacillota</taxon>
        <taxon>Bacilli</taxon>
        <taxon>Bacillales</taxon>
        <taxon>Bacillaceae</taxon>
        <taxon>Lederbergia</taxon>
    </lineage>
</organism>
<dbReference type="CDD" id="cd06533">
    <property type="entry name" value="Glyco_transf_WecG_TagA"/>
    <property type="match status" value="1"/>
</dbReference>
<dbReference type="NCBIfam" id="TIGR00696">
    <property type="entry name" value="wecG_tagA_cpsF"/>
    <property type="match status" value="1"/>
</dbReference>
<sequence length="243" mass="27541">MGTKNFGNIKVDVMTSDEVLTDITNRIENRKKFKLFFLNAHCFNLSQQNKEYATNLNNADYVLNDGIGVEIGAKVLGFSFKENLNGTDLTPRILALAAKNDYKVYLLGAGPGVAEKAAGNFKKQYPNIDIVGIQDGYFKDTEKVIENINNAKPDILIVALGVPYQENWISDYFSKIDAKLFMGVGAFLDFSSERVKRAPEILLKARLEWVFRLINEPTRLWKRTIIGVPLFFYYVIKSKFSSK</sequence>
<keyword evidence="4" id="KW-1185">Reference proteome</keyword>
<gene>
    <name evidence="3" type="ORF">J2S14_001682</name>
</gene>
<reference evidence="3 4" key="1">
    <citation type="submission" date="2023-07" db="EMBL/GenBank/DDBJ databases">
        <title>Genomic Encyclopedia of Type Strains, Phase IV (KMG-IV): sequencing the most valuable type-strain genomes for metagenomic binning, comparative biology and taxonomic classification.</title>
        <authorList>
            <person name="Goeker M."/>
        </authorList>
    </citation>
    <scope>NUCLEOTIDE SEQUENCE [LARGE SCALE GENOMIC DNA]</scope>
    <source>
        <strain evidence="3 4">DSM 27848</strain>
    </source>
</reference>
<protein>
    <submittedName>
        <fullName evidence="3">N-acetylglucosaminyldiphosphoundecaprenol N-acetyl-beta-D-mannosaminyltransferase</fullName>
        <ecNumber evidence="3">2.4.1.187</ecNumber>
    </submittedName>
</protein>
<evidence type="ECO:0000256" key="1">
    <source>
        <dbReference type="ARBA" id="ARBA00022676"/>
    </source>
</evidence>
<evidence type="ECO:0000256" key="2">
    <source>
        <dbReference type="ARBA" id="ARBA00022679"/>
    </source>
</evidence>
<dbReference type="EMBL" id="JAUSUO010000003">
    <property type="protein sequence ID" value="MDQ0342868.1"/>
    <property type="molecule type" value="Genomic_DNA"/>
</dbReference>
<proteinExistence type="predicted"/>
<evidence type="ECO:0000313" key="3">
    <source>
        <dbReference type="EMBL" id="MDQ0342868.1"/>
    </source>
</evidence>
<comment type="caution">
    <text evidence="3">The sequence shown here is derived from an EMBL/GenBank/DDBJ whole genome shotgun (WGS) entry which is preliminary data.</text>
</comment>
<dbReference type="PANTHER" id="PTHR34136">
    <property type="match status" value="1"/>
</dbReference>
<dbReference type="RefSeq" id="WP_244681563.1">
    <property type="nucleotide sequence ID" value="NZ_JALIRM010000006.1"/>
</dbReference>
<dbReference type="InterPro" id="IPR004629">
    <property type="entry name" value="WecG_TagA_CpsF"/>
</dbReference>
<dbReference type="Proteomes" id="UP001232343">
    <property type="component" value="Unassembled WGS sequence"/>
</dbReference>
<dbReference type="Pfam" id="PF03808">
    <property type="entry name" value="Glyco_tran_WecG"/>
    <property type="match status" value="1"/>
</dbReference>
<name>A0ABU0D3C1_9BACI</name>
<dbReference type="GO" id="GO:0047244">
    <property type="term" value="F:N-acetylglucosaminyldiphosphoundecaprenol N-acetyl-beta-D-mannosaminyltransferase activity"/>
    <property type="evidence" value="ECO:0007669"/>
    <property type="project" value="UniProtKB-EC"/>
</dbReference>
<evidence type="ECO:0000313" key="4">
    <source>
        <dbReference type="Proteomes" id="UP001232343"/>
    </source>
</evidence>
<keyword evidence="1 3" id="KW-0328">Glycosyltransferase</keyword>
<dbReference type="EC" id="2.4.1.187" evidence="3"/>
<dbReference type="PANTHER" id="PTHR34136:SF1">
    <property type="entry name" value="UDP-N-ACETYL-D-MANNOSAMINURONIC ACID TRANSFERASE"/>
    <property type="match status" value="1"/>
</dbReference>